<dbReference type="GO" id="GO:0015031">
    <property type="term" value="P:protein transport"/>
    <property type="evidence" value="ECO:0007669"/>
    <property type="project" value="InterPro"/>
</dbReference>
<dbReference type="PDB" id="7ZGI">
    <property type="method" value="X-ray"/>
    <property type="resolution" value="2.60 A"/>
    <property type="chains" value="A/B=68-548"/>
</dbReference>
<dbReference type="FunCoup" id="A8JD56">
    <property type="interactions" value="647"/>
</dbReference>
<proteinExistence type="evidence at protein level"/>
<dbReference type="InterPro" id="IPR027304">
    <property type="entry name" value="Trigger_fact/SurA_dom_sf"/>
</dbReference>
<keyword evidence="4" id="KW-0697">Rotamase</keyword>
<evidence type="ECO:0007829" key="11">
    <source>
        <dbReference type="PDB" id="7ZGI"/>
    </source>
</evidence>
<protein>
    <recommendedName>
        <fullName evidence="3">peptidylprolyl isomerase</fullName>
        <ecNumber evidence="3">5.2.1.8</ecNumber>
    </recommendedName>
</protein>
<dbReference type="Pfam" id="PF05697">
    <property type="entry name" value="Trigger_N"/>
    <property type="match status" value="1"/>
</dbReference>
<dbReference type="PANTHER" id="PTHR30560">
    <property type="entry name" value="TRIGGER FACTOR CHAPERONE AND PEPTIDYL-PROLYL CIS/TRANS ISOMERASE"/>
    <property type="match status" value="1"/>
</dbReference>
<dbReference type="EMBL" id="CM008962">
    <property type="protein sequence ID" value="PNW87778.1"/>
    <property type="molecule type" value="Genomic_DNA"/>
</dbReference>
<dbReference type="SASBDB" id="A8JD56"/>
<dbReference type="GO" id="GO:0051083">
    <property type="term" value="P:'de novo' cotranslational protein folding"/>
    <property type="evidence" value="ECO:0000318"/>
    <property type="project" value="GO_Central"/>
</dbReference>
<organism evidence="9 10">
    <name type="scientific">Chlamydomonas reinhardtii</name>
    <name type="common">Chlamydomonas smithii</name>
    <dbReference type="NCBI Taxonomy" id="3055"/>
    <lineage>
        <taxon>Eukaryota</taxon>
        <taxon>Viridiplantae</taxon>
        <taxon>Chlorophyta</taxon>
        <taxon>core chlorophytes</taxon>
        <taxon>Chlorophyceae</taxon>
        <taxon>CS clade</taxon>
        <taxon>Chlamydomonadales</taxon>
        <taxon>Chlamydomonadaceae</taxon>
        <taxon>Chlamydomonas</taxon>
    </lineage>
</organism>
<dbReference type="SUPFAM" id="SSF54534">
    <property type="entry name" value="FKBP-like"/>
    <property type="match status" value="1"/>
</dbReference>
<feature type="domain" description="Trigger factor ribosome-binding bacterial" evidence="7">
    <location>
        <begin position="81"/>
        <end position="222"/>
    </location>
</feature>
<dbReference type="Gramene" id="PNW87778">
    <property type="protein sequence ID" value="PNW87778"/>
    <property type="gene ID" value="CHLRE_01g001750v5"/>
</dbReference>
<evidence type="ECO:0000256" key="5">
    <source>
        <dbReference type="ARBA" id="ARBA00023186"/>
    </source>
</evidence>
<feature type="domain" description="Trigger factor C-terminal" evidence="8">
    <location>
        <begin position="364"/>
        <end position="521"/>
    </location>
</feature>
<evidence type="ECO:0000256" key="2">
    <source>
        <dbReference type="ARBA" id="ARBA00005464"/>
    </source>
</evidence>
<dbReference type="AlphaFoldDB" id="A8JD56"/>
<dbReference type="HOGENOM" id="CLU_497290_0_0_1"/>
<dbReference type="OrthoDB" id="3366at2759"/>
<dbReference type="GO" id="GO:0044183">
    <property type="term" value="F:protein folding chaperone"/>
    <property type="evidence" value="ECO:0000318"/>
    <property type="project" value="GO_Central"/>
</dbReference>
<evidence type="ECO:0000256" key="6">
    <source>
        <dbReference type="ARBA" id="ARBA00023235"/>
    </source>
</evidence>
<dbReference type="OMA" id="KGIKTQF"/>
<keyword evidence="10" id="KW-1185">Reference proteome</keyword>
<dbReference type="Proteomes" id="UP000006906">
    <property type="component" value="Chromosome 1"/>
</dbReference>
<dbReference type="Gene3D" id="3.30.70.1050">
    <property type="entry name" value="Trigger factor ribosome-binding domain"/>
    <property type="match status" value="1"/>
</dbReference>
<evidence type="ECO:0000259" key="7">
    <source>
        <dbReference type="Pfam" id="PF05697"/>
    </source>
</evidence>
<comment type="catalytic activity">
    <reaction evidence="1">
        <text>[protein]-peptidylproline (omega=180) = [protein]-peptidylproline (omega=0)</text>
        <dbReference type="Rhea" id="RHEA:16237"/>
        <dbReference type="Rhea" id="RHEA-COMP:10747"/>
        <dbReference type="Rhea" id="RHEA-COMP:10748"/>
        <dbReference type="ChEBI" id="CHEBI:83833"/>
        <dbReference type="ChEBI" id="CHEBI:83834"/>
        <dbReference type="EC" id="5.2.1.8"/>
    </reaction>
</comment>
<comment type="similarity">
    <text evidence="2">Belongs to the FKBP-type PPIase family. Tig subfamily.</text>
</comment>
<dbReference type="PANTHER" id="PTHR30560:SF3">
    <property type="entry name" value="TRIGGER FACTOR-LIKE PROTEIN TIG, CHLOROPLASTIC"/>
    <property type="match status" value="1"/>
</dbReference>
<dbReference type="eggNOG" id="ENOG502QUET">
    <property type="taxonomic scope" value="Eukaryota"/>
</dbReference>
<dbReference type="GeneID" id="5725919"/>
<dbReference type="GO" id="GO:0043022">
    <property type="term" value="F:ribosome binding"/>
    <property type="evidence" value="ECO:0000318"/>
    <property type="project" value="GO_Central"/>
</dbReference>
<evidence type="ECO:0000259" key="8">
    <source>
        <dbReference type="Pfam" id="PF05698"/>
    </source>
</evidence>
<dbReference type="InterPro" id="IPR005215">
    <property type="entry name" value="Trig_fac"/>
</dbReference>
<dbReference type="InterPro" id="IPR036611">
    <property type="entry name" value="Trigger_fac_ribosome-bd_sf"/>
</dbReference>
<keyword evidence="6" id="KW-0413">Isomerase</keyword>
<dbReference type="SMR" id="A8JD56"/>
<dbReference type="GO" id="GO:0003755">
    <property type="term" value="F:peptidyl-prolyl cis-trans isomerase activity"/>
    <property type="evidence" value="ECO:0000318"/>
    <property type="project" value="GO_Central"/>
</dbReference>
<dbReference type="EC" id="5.2.1.8" evidence="3"/>
<keyword evidence="5" id="KW-0143">Chaperone</keyword>
<keyword evidence="11" id="KW-0002">3D-structure</keyword>
<dbReference type="GO" id="GO:0043335">
    <property type="term" value="P:protein unfolding"/>
    <property type="evidence" value="ECO:0000318"/>
    <property type="project" value="GO_Central"/>
</dbReference>
<dbReference type="InParanoid" id="A8JD56"/>
<dbReference type="RefSeq" id="XP_001700369.1">
    <property type="nucleotide sequence ID" value="XM_001700317.2"/>
</dbReference>
<dbReference type="STRING" id="3055.A8JD56"/>
<dbReference type="Pfam" id="PF05698">
    <property type="entry name" value="Trigger_C"/>
    <property type="match status" value="1"/>
</dbReference>
<evidence type="ECO:0000256" key="3">
    <source>
        <dbReference type="ARBA" id="ARBA00013194"/>
    </source>
</evidence>
<dbReference type="KEGG" id="cre:CHLRE_01g001750v5"/>
<evidence type="ECO:0000256" key="1">
    <source>
        <dbReference type="ARBA" id="ARBA00000971"/>
    </source>
</evidence>
<dbReference type="SUPFAM" id="SSF109998">
    <property type="entry name" value="Triger factor/SurA peptide-binding domain-like"/>
    <property type="match status" value="1"/>
</dbReference>
<evidence type="ECO:0000313" key="9">
    <source>
        <dbReference type="EMBL" id="PNW87778.1"/>
    </source>
</evidence>
<dbReference type="InterPro" id="IPR008880">
    <property type="entry name" value="Trigger_fac_C"/>
</dbReference>
<evidence type="ECO:0000313" key="10">
    <source>
        <dbReference type="Proteomes" id="UP000006906"/>
    </source>
</evidence>
<reference evidence="11" key="2">
    <citation type="journal article" date="2022" name="Acta Crystallogr. D Struct. Biol.">
        <title>Structural features of chloroplast trigger factor determined at 2.6A resolution.</title>
        <authorList>
            <person name="Carius Y."/>
            <person name="Ries F."/>
            <person name="Gries K."/>
            <person name="Trentmann O."/>
            <person name="Lancaster C.R.D."/>
            <person name="Willmund F."/>
        </authorList>
    </citation>
    <scope>X-RAY CRYSTALLOGRAPHY (2.60 ANGSTROMS) OF 68-548</scope>
</reference>
<gene>
    <name evidence="9" type="ORF">CHLRE_01g001750v5</name>
</gene>
<name>A8JD56_CHLRE</name>
<dbReference type="InterPro" id="IPR046357">
    <property type="entry name" value="PPIase_dom_sf"/>
</dbReference>
<dbReference type="Gene3D" id="3.10.50.40">
    <property type="match status" value="1"/>
</dbReference>
<reference evidence="9 10" key="1">
    <citation type="journal article" date="2007" name="Science">
        <title>The Chlamydomonas genome reveals the evolution of key animal and plant functions.</title>
        <authorList>
            <person name="Merchant S.S."/>
            <person name="Prochnik S.E."/>
            <person name="Vallon O."/>
            <person name="Harris E.H."/>
            <person name="Karpowicz S.J."/>
            <person name="Witman G.B."/>
            <person name="Terry A."/>
            <person name="Salamov A."/>
            <person name="Fritz-Laylin L.K."/>
            <person name="Marechal-Drouard L."/>
            <person name="Marshall W.F."/>
            <person name="Qu L.H."/>
            <person name="Nelson D.R."/>
            <person name="Sanderfoot A.A."/>
            <person name="Spalding M.H."/>
            <person name="Kapitonov V.V."/>
            <person name="Ren Q."/>
            <person name="Ferris P."/>
            <person name="Lindquist E."/>
            <person name="Shapiro H."/>
            <person name="Lucas S.M."/>
            <person name="Grimwood J."/>
            <person name="Schmutz J."/>
            <person name="Cardol P."/>
            <person name="Cerutti H."/>
            <person name="Chanfreau G."/>
            <person name="Chen C.L."/>
            <person name="Cognat V."/>
            <person name="Croft M.T."/>
            <person name="Dent R."/>
            <person name="Dutcher S."/>
            <person name="Fernandez E."/>
            <person name="Fukuzawa H."/>
            <person name="Gonzalez-Ballester D."/>
            <person name="Gonzalez-Halphen D."/>
            <person name="Hallmann A."/>
            <person name="Hanikenne M."/>
            <person name="Hippler M."/>
            <person name="Inwood W."/>
            <person name="Jabbari K."/>
            <person name="Kalanon M."/>
            <person name="Kuras R."/>
            <person name="Lefebvre P.A."/>
            <person name="Lemaire S.D."/>
            <person name="Lobanov A.V."/>
            <person name="Lohr M."/>
            <person name="Manuell A."/>
            <person name="Meier I."/>
            <person name="Mets L."/>
            <person name="Mittag M."/>
            <person name="Mittelmeier T."/>
            <person name="Moroney J.V."/>
            <person name="Moseley J."/>
            <person name="Napoli C."/>
            <person name="Nedelcu A.M."/>
            <person name="Niyogi K."/>
            <person name="Novoselov S.V."/>
            <person name="Paulsen I.T."/>
            <person name="Pazour G."/>
            <person name="Purton S."/>
            <person name="Ral J.P."/>
            <person name="Riano-Pachon D.M."/>
            <person name="Riekhof W."/>
            <person name="Rymarquis L."/>
            <person name="Schroda M."/>
            <person name="Stern D."/>
            <person name="Umen J."/>
            <person name="Willows R."/>
            <person name="Wilson N."/>
            <person name="Zimmer S.L."/>
            <person name="Allmer J."/>
            <person name="Balk J."/>
            <person name="Bisova K."/>
            <person name="Chen C.J."/>
            <person name="Elias M."/>
            <person name="Gendler K."/>
            <person name="Hauser C."/>
            <person name="Lamb M.R."/>
            <person name="Ledford H."/>
            <person name="Long J.C."/>
            <person name="Minagawa J."/>
            <person name="Page M.D."/>
            <person name="Pan J."/>
            <person name="Pootakham W."/>
            <person name="Roje S."/>
            <person name="Rose A."/>
            <person name="Stahlberg E."/>
            <person name="Terauchi A.M."/>
            <person name="Yang P."/>
            <person name="Ball S."/>
            <person name="Bowler C."/>
            <person name="Dieckmann C.L."/>
            <person name="Gladyshev V.N."/>
            <person name="Green P."/>
            <person name="Jorgensen R."/>
            <person name="Mayfield S."/>
            <person name="Mueller-Roeber B."/>
            <person name="Rajamani S."/>
            <person name="Sayre R.T."/>
            <person name="Brokstein P."/>
            <person name="Dubchak I."/>
            <person name="Goodstein D."/>
            <person name="Hornick L."/>
            <person name="Huang Y.W."/>
            <person name="Jhaveri J."/>
            <person name="Luo Y."/>
            <person name="Martinez D."/>
            <person name="Ngau W.C."/>
            <person name="Otillar B."/>
            <person name="Poliakov A."/>
            <person name="Porter A."/>
            <person name="Szajkowski L."/>
            <person name="Werner G."/>
            <person name="Zhou K."/>
            <person name="Grigoriev I.V."/>
            <person name="Rokhsar D.S."/>
            <person name="Grossman A.R."/>
        </authorList>
    </citation>
    <scope>NUCLEOTIDE SEQUENCE [LARGE SCALE GENOMIC DNA]</scope>
    <source>
        <strain evidence="10">CC-503</strain>
    </source>
</reference>
<dbReference type="InterPro" id="IPR008881">
    <property type="entry name" value="Trigger_fac_ribosome-bd_bac"/>
</dbReference>
<sequence>MMLTLKNQVLAARAGKRTACAPAGLPRSSGATQALVAAVGAPALAAPTATPCARRSVDVSRGALQVCAAAGKEKDVKVEVSVAVEELGTCSRSAIITVPASTVKDIFKRGVKRIERDVVGQLKGWQAGKPLPLSMVIQQVGGQNKFKTFCLEELLLEALPKGIESARNGRAVDPASVTVPPEDFPSMLERYDPAKEFFFRAMFDVAPPVVWRTPLEELEVTIRDTGDFSTDAAAADDLIRQYRKQHGFSRVVAGRGLQLGDTLVIDLEITSKATGQALPGLTHKRFSFDTEADVLGITSGMLGMKAGESRTFNMSMPEDYDVEFWQSMPVKVAAKVHEIFEWTLPEFNDEYVAKQHEGKWGSAKEMREALIASTAMQRVTELDKALEDAVVKAVADALDMPEVPPRMVEQLGERQFQAQLLQMIEDRIGSREDVEKLATEEMAAEFIRERKKDLEDQVKFNLAVDDIWVRKGLVLEDEAVEAEFSLRARQMEAVGQPFDREDMLDDVRETVKSVTVIEWLKDNVKRHVLPYTAADDKAAKAKGEPVAV</sequence>
<evidence type="ECO:0000256" key="4">
    <source>
        <dbReference type="ARBA" id="ARBA00023110"/>
    </source>
</evidence>
<dbReference type="Gene3D" id="1.10.3120.10">
    <property type="entry name" value="Trigger factor, C-terminal domain"/>
    <property type="match status" value="1"/>
</dbReference>
<dbReference type="InterPro" id="IPR037041">
    <property type="entry name" value="Trigger_fac_C_sf"/>
</dbReference>
<dbReference type="PaxDb" id="3055-EDO98211"/>
<dbReference type="SUPFAM" id="SSF102735">
    <property type="entry name" value="Trigger factor ribosome-binding domain"/>
    <property type="match status" value="1"/>
</dbReference>
<accession>A8JD56</accession>